<dbReference type="GO" id="GO:0110051">
    <property type="term" value="P:metabolite repair"/>
    <property type="evidence" value="ECO:0007669"/>
    <property type="project" value="TreeGrafter"/>
</dbReference>
<keyword evidence="8" id="KW-0808">Transferase</keyword>
<dbReference type="HAMAP" id="MF_01965">
    <property type="entry name" value="NADHX_dehydratase"/>
    <property type="match status" value="1"/>
</dbReference>
<comment type="catalytic activity">
    <reaction evidence="6">
        <text>(6S)-NADHX + ADP = AMP + phosphate + NADH + H(+)</text>
        <dbReference type="Rhea" id="RHEA:32223"/>
        <dbReference type="ChEBI" id="CHEBI:15378"/>
        <dbReference type="ChEBI" id="CHEBI:43474"/>
        <dbReference type="ChEBI" id="CHEBI:57945"/>
        <dbReference type="ChEBI" id="CHEBI:64074"/>
        <dbReference type="ChEBI" id="CHEBI:456215"/>
        <dbReference type="ChEBI" id="CHEBI:456216"/>
        <dbReference type="EC" id="4.2.1.136"/>
    </reaction>
</comment>
<dbReference type="InterPro" id="IPR017953">
    <property type="entry name" value="Carbohydrate_kinase_pred_CS"/>
</dbReference>
<organism evidence="8 9">
    <name type="scientific">Ligilactobacillus murinus DSM 20452 = NBRC 14221</name>
    <dbReference type="NCBI Taxonomy" id="1423772"/>
    <lineage>
        <taxon>Bacteria</taxon>
        <taxon>Bacillati</taxon>
        <taxon>Bacillota</taxon>
        <taxon>Bacilli</taxon>
        <taxon>Lactobacillales</taxon>
        <taxon>Lactobacillaceae</taxon>
        <taxon>Ligilactobacillus</taxon>
    </lineage>
</organism>
<sequence>METMKNLTVACLKQVIKPRPKQSHKGNFGKILIIGGNKNMGGAVIMSASAAVHAGAGLVTCATDSSNFFALHARLPEAMVVDHSDFEALTQAIKQADTIVIGPGLGLDKLAKQILKITLTAVDPTTTLIIDGSAITLLAQQNEPLRPTCQVIYTPHQVEWARLSGLALTEQLTQANQSAQQKLAAHVVLKKYHTEIYHLDNTLSRLPIGGPYMATGGMGDTLTGIIAAFMGQFKTLAPADVLDAAVYLHSAVASDLSQSKYVVLPTDIIEHLQTFMAQFS</sequence>
<gene>
    <name evidence="6" type="primary">nnrD</name>
    <name evidence="8" type="ORF">FC48_GL001044</name>
</gene>
<dbReference type="GO" id="GO:0052856">
    <property type="term" value="F:NAD(P)HX epimerase activity"/>
    <property type="evidence" value="ECO:0007669"/>
    <property type="project" value="TreeGrafter"/>
</dbReference>
<dbReference type="InterPro" id="IPR029056">
    <property type="entry name" value="Ribokinase-like"/>
</dbReference>
<evidence type="ECO:0000256" key="6">
    <source>
        <dbReference type="HAMAP-Rule" id="MF_01965"/>
    </source>
</evidence>
<evidence type="ECO:0000256" key="5">
    <source>
        <dbReference type="ARBA" id="ARBA00023239"/>
    </source>
</evidence>
<evidence type="ECO:0000313" key="9">
    <source>
        <dbReference type="Proteomes" id="UP000051612"/>
    </source>
</evidence>
<dbReference type="PANTHER" id="PTHR12592">
    <property type="entry name" value="ATP-DEPENDENT (S)-NAD(P)H-HYDRATE DEHYDRATASE FAMILY MEMBER"/>
    <property type="match status" value="1"/>
</dbReference>
<keyword evidence="1 6" id="KW-0547">Nucleotide-binding</keyword>
<feature type="binding site" evidence="6">
    <location>
        <position position="104"/>
    </location>
    <ligand>
        <name>(6S)-NADPHX</name>
        <dbReference type="ChEBI" id="CHEBI:64076"/>
    </ligand>
</feature>
<dbReference type="PANTHER" id="PTHR12592:SF0">
    <property type="entry name" value="ATP-DEPENDENT (S)-NAD(P)H-HYDRATE DEHYDRATASE"/>
    <property type="match status" value="1"/>
</dbReference>
<dbReference type="RefSeq" id="WP_082613094.1">
    <property type="nucleotide sequence ID" value="NZ_AYYN01000145.1"/>
</dbReference>
<dbReference type="GO" id="GO:0005524">
    <property type="term" value="F:ATP binding"/>
    <property type="evidence" value="ECO:0007669"/>
    <property type="project" value="UniProtKB-KW"/>
</dbReference>
<proteinExistence type="inferred from homology"/>
<evidence type="ECO:0000313" key="8">
    <source>
        <dbReference type="EMBL" id="KRM73348.1"/>
    </source>
</evidence>
<dbReference type="InterPro" id="IPR000631">
    <property type="entry name" value="CARKD"/>
</dbReference>
<evidence type="ECO:0000256" key="2">
    <source>
        <dbReference type="ARBA" id="ARBA00022840"/>
    </source>
</evidence>
<evidence type="ECO:0000256" key="1">
    <source>
        <dbReference type="ARBA" id="ARBA00022741"/>
    </source>
</evidence>
<dbReference type="PROSITE" id="PS01050">
    <property type="entry name" value="YJEF_C_2"/>
    <property type="match status" value="1"/>
</dbReference>
<comment type="cofactor">
    <cofactor evidence="6">
        <name>Mg(2+)</name>
        <dbReference type="ChEBI" id="CHEBI:18420"/>
    </cofactor>
</comment>
<evidence type="ECO:0000259" key="7">
    <source>
        <dbReference type="PROSITE" id="PS51383"/>
    </source>
</evidence>
<evidence type="ECO:0000256" key="4">
    <source>
        <dbReference type="ARBA" id="ARBA00023027"/>
    </source>
</evidence>
<dbReference type="GO" id="GO:0046496">
    <property type="term" value="P:nicotinamide nucleotide metabolic process"/>
    <property type="evidence" value="ECO:0007669"/>
    <property type="project" value="UniProtKB-UniRule"/>
</dbReference>
<dbReference type="AlphaFoldDB" id="A0A0R2B5Y1"/>
<dbReference type="NCBIfam" id="TIGR00196">
    <property type="entry name" value="yjeF_cterm"/>
    <property type="match status" value="1"/>
</dbReference>
<dbReference type="PROSITE" id="PS51383">
    <property type="entry name" value="YJEF_C_3"/>
    <property type="match status" value="1"/>
</dbReference>
<dbReference type="CDD" id="cd01171">
    <property type="entry name" value="YXKO-related"/>
    <property type="match status" value="1"/>
</dbReference>
<name>A0A0R2B5Y1_9LACO</name>
<feature type="binding site" evidence="6">
    <location>
        <position position="220"/>
    </location>
    <ligand>
        <name>(6S)-NADPHX</name>
        <dbReference type="ChEBI" id="CHEBI:64076"/>
    </ligand>
</feature>
<feature type="binding site" evidence="6">
    <location>
        <begin position="190"/>
        <end position="194"/>
    </location>
    <ligand>
        <name>AMP</name>
        <dbReference type="ChEBI" id="CHEBI:456215"/>
    </ligand>
</feature>
<dbReference type="Gene3D" id="3.40.1190.20">
    <property type="match status" value="1"/>
</dbReference>
<protein>
    <recommendedName>
        <fullName evidence="6">ADP-dependent (S)-NAD(P)H-hydrate dehydratase</fullName>
        <ecNumber evidence="6">4.2.1.136</ecNumber>
    </recommendedName>
    <alternativeName>
        <fullName evidence="6">ADP-dependent NAD(P)HX dehydratase</fullName>
    </alternativeName>
</protein>
<keyword evidence="2 6" id="KW-0067">ATP-binding</keyword>
<dbReference type="GO" id="GO:0016301">
    <property type="term" value="F:kinase activity"/>
    <property type="evidence" value="ECO:0007669"/>
    <property type="project" value="UniProtKB-KW"/>
</dbReference>
<comment type="subunit">
    <text evidence="6">Homotetramer.</text>
</comment>
<evidence type="ECO:0000256" key="3">
    <source>
        <dbReference type="ARBA" id="ARBA00022857"/>
    </source>
</evidence>
<comment type="catalytic activity">
    <reaction evidence="6">
        <text>(6S)-NADPHX + ADP = AMP + phosphate + NADPH + H(+)</text>
        <dbReference type="Rhea" id="RHEA:32235"/>
        <dbReference type="ChEBI" id="CHEBI:15378"/>
        <dbReference type="ChEBI" id="CHEBI:43474"/>
        <dbReference type="ChEBI" id="CHEBI:57783"/>
        <dbReference type="ChEBI" id="CHEBI:64076"/>
        <dbReference type="ChEBI" id="CHEBI:456215"/>
        <dbReference type="ChEBI" id="CHEBI:456216"/>
        <dbReference type="EC" id="4.2.1.136"/>
    </reaction>
</comment>
<accession>A0A0R2B5Y1</accession>
<comment type="function">
    <text evidence="6">Catalyzes the dehydration of the S-form of NAD(P)HX at the expense of ADP, which is converted to AMP. Together with NAD(P)HX epimerase, which catalyzes the epimerization of the S- and R-forms, the enzyme allows the repair of both epimers of NAD(P)HX, a damaged form of NAD(P)H that is a result of enzymatic or heat-dependent hydration.</text>
</comment>
<keyword evidence="8" id="KW-0418">Kinase</keyword>
<dbReference type="GO" id="GO:0052855">
    <property type="term" value="F:ADP-dependent NAD(P)H-hydrate dehydratase activity"/>
    <property type="evidence" value="ECO:0007669"/>
    <property type="project" value="UniProtKB-UniRule"/>
</dbReference>
<keyword evidence="3 6" id="KW-0521">NADP</keyword>
<comment type="similarity">
    <text evidence="6">Belongs to the NnrD/CARKD family.</text>
</comment>
<feature type="binding site" evidence="6">
    <location>
        <position position="43"/>
    </location>
    <ligand>
        <name>(6S)-NADPHX</name>
        <dbReference type="ChEBI" id="CHEBI:64076"/>
    </ligand>
</feature>
<comment type="caution">
    <text evidence="8">The sequence shown here is derived from an EMBL/GenBank/DDBJ whole genome shotgun (WGS) entry which is preliminary data.</text>
</comment>
<dbReference type="Proteomes" id="UP000051612">
    <property type="component" value="Unassembled WGS sequence"/>
</dbReference>
<dbReference type="EMBL" id="AYYN01000145">
    <property type="protein sequence ID" value="KRM73348.1"/>
    <property type="molecule type" value="Genomic_DNA"/>
</dbReference>
<feature type="binding site" evidence="6">
    <location>
        <position position="219"/>
    </location>
    <ligand>
        <name>AMP</name>
        <dbReference type="ChEBI" id="CHEBI:456215"/>
    </ligand>
</feature>
<keyword evidence="5 6" id="KW-0456">Lyase</keyword>
<dbReference type="SUPFAM" id="SSF53613">
    <property type="entry name" value="Ribokinase-like"/>
    <property type="match status" value="1"/>
</dbReference>
<feature type="binding site" evidence="6">
    <location>
        <position position="156"/>
    </location>
    <ligand>
        <name>(6S)-NADPHX</name>
        <dbReference type="ChEBI" id="CHEBI:64076"/>
    </ligand>
</feature>
<dbReference type="PATRIC" id="fig|1423772.3.peg.1123"/>
<reference evidence="8 9" key="1">
    <citation type="journal article" date="2015" name="Genome Announc.">
        <title>Expanding the biotechnology potential of lactobacilli through comparative genomics of 213 strains and associated genera.</title>
        <authorList>
            <person name="Sun Z."/>
            <person name="Harris H.M."/>
            <person name="McCann A."/>
            <person name="Guo C."/>
            <person name="Argimon S."/>
            <person name="Zhang W."/>
            <person name="Yang X."/>
            <person name="Jeffery I.B."/>
            <person name="Cooney J.C."/>
            <person name="Kagawa T.F."/>
            <person name="Liu W."/>
            <person name="Song Y."/>
            <person name="Salvetti E."/>
            <person name="Wrobel A."/>
            <person name="Rasinkangas P."/>
            <person name="Parkhill J."/>
            <person name="Rea M.C."/>
            <person name="O'Sullivan O."/>
            <person name="Ritari J."/>
            <person name="Douillard F.P."/>
            <person name="Paul Ross R."/>
            <person name="Yang R."/>
            <person name="Briner A.E."/>
            <person name="Felis G.E."/>
            <person name="de Vos W.M."/>
            <person name="Barrangou R."/>
            <person name="Klaenhammer T.R."/>
            <person name="Caufield P.W."/>
            <person name="Cui Y."/>
            <person name="Zhang H."/>
            <person name="O'Toole P.W."/>
        </authorList>
    </citation>
    <scope>NUCLEOTIDE SEQUENCE [LARGE SCALE GENOMIC DNA]</scope>
    <source>
        <strain evidence="8 9">DSM 20452</strain>
    </source>
</reference>
<dbReference type="Pfam" id="PF01256">
    <property type="entry name" value="Carb_kinase"/>
    <property type="match status" value="1"/>
</dbReference>
<dbReference type="EC" id="4.2.1.136" evidence="6"/>
<feature type="domain" description="YjeF C-terminal" evidence="7">
    <location>
        <begin position="7"/>
        <end position="279"/>
    </location>
</feature>
<keyword evidence="4 6" id="KW-0520">NAD</keyword>